<dbReference type="SMART" id="SM00131">
    <property type="entry name" value="KU"/>
    <property type="match status" value="1"/>
</dbReference>
<keyword evidence="2" id="KW-0964">Secreted</keyword>
<dbReference type="InterPro" id="IPR050098">
    <property type="entry name" value="TFPI/VKTCI-like"/>
</dbReference>
<evidence type="ECO:0000256" key="2">
    <source>
        <dbReference type="ARBA" id="ARBA00022525"/>
    </source>
</evidence>
<dbReference type="Pfam" id="PF00014">
    <property type="entry name" value="Kunitz_BPTI"/>
    <property type="match status" value="1"/>
</dbReference>
<feature type="domain" description="BPTI/Kunitz inhibitor" evidence="4">
    <location>
        <begin position="5"/>
        <end position="55"/>
    </location>
</feature>
<evidence type="ECO:0000256" key="3">
    <source>
        <dbReference type="ARBA" id="ARBA00023157"/>
    </source>
</evidence>
<comment type="caution">
    <text evidence="5">The sequence shown here is derived from an EMBL/GenBank/DDBJ whole genome shotgun (WGS) entry which is preliminary data.</text>
</comment>
<evidence type="ECO:0000259" key="4">
    <source>
        <dbReference type="PROSITE" id="PS50279"/>
    </source>
</evidence>
<organism evidence="5 6">
    <name type="scientific">Muntiacus reevesi</name>
    <name type="common">Reeves' muntjac</name>
    <name type="synonym">Cervus reevesi</name>
    <dbReference type="NCBI Taxonomy" id="9886"/>
    <lineage>
        <taxon>Eukaryota</taxon>
        <taxon>Metazoa</taxon>
        <taxon>Chordata</taxon>
        <taxon>Craniata</taxon>
        <taxon>Vertebrata</taxon>
        <taxon>Euteleostomi</taxon>
        <taxon>Mammalia</taxon>
        <taxon>Eutheria</taxon>
        <taxon>Laurasiatheria</taxon>
        <taxon>Artiodactyla</taxon>
        <taxon>Ruminantia</taxon>
        <taxon>Pecora</taxon>
        <taxon>Cervidae</taxon>
        <taxon>Muntiacinae</taxon>
        <taxon>Muntiacus</taxon>
    </lineage>
</organism>
<reference evidence="5 6" key="1">
    <citation type="submission" date="2019-06" db="EMBL/GenBank/DDBJ databases">
        <title>Discovery of a novel chromosome fission-fusion reversal in muntjac.</title>
        <authorList>
            <person name="Mudd A.B."/>
            <person name="Bredeson J.V."/>
            <person name="Baum R."/>
            <person name="Hockemeyer D."/>
            <person name="Rokhsar D.S."/>
        </authorList>
    </citation>
    <scope>NUCLEOTIDE SEQUENCE [LARGE SCALE GENOMIC DNA]</scope>
    <source>
        <strain evidence="5">UCam_UCB_Mr</strain>
        <tissue evidence="5">Fibroblast cell line</tissue>
    </source>
</reference>
<evidence type="ECO:0000313" key="5">
    <source>
        <dbReference type="EMBL" id="KAB0338166.1"/>
    </source>
</evidence>
<keyword evidence="3" id="KW-1015">Disulfide bond</keyword>
<evidence type="ECO:0000256" key="1">
    <source>
        <dbReference type="ARBA" id="ARBA00004613"/>
    </source>
</evidence>
<evidence type="ECO:0000313" key="6">
    <source>
        <dbReference type="Proteomes" id="UP000326062"/>
    </source>
</evidence>
<sequence length="64" mass="7135">RPHSCLEPPFRRPCKGVDIRYFFSASSTFWEPVIYGGCDAKGNNFLRAADCKRTAVALLAAENL</sequence>
<dbReference type="Gene3D" id="4.10.410.10">
    <property type="entry name" value="Pancreatic trypsin inhibitor Kunitz domain"/>
    <property type="match status" value="1"/>
</dbReference>
<dbReference type="SUPFAM" id="SSF57362">
    <property type="entry name" value="BPTI-like"/>
    <property type="match status" value="1"/>
</dbReference>
<dbReference type="InterPro" id="IPR036880">
    <property type="entry name" value="Kunitz_BPTI_sf"/>
</dbReference>
<name>A0A5N3UNA8_MUNRE</name>
<dbReference type="AlphaFoldDB" id="A0A5N3UNA8"/>
<dbReference type="InterPro" id="IPR002223">
    <property type="entry name" value="Kunitz_BPTI"/>
</dbReference>
<feature type="non-terminal residue" evidence="5">
    <location>
        <position position="1"/>
    </location>
</feature>
<dbReference type="Proteomes" id="UP000326062">
    <property type="component" value="Unassembled WGS sequence"/>
</dbReference>
<dbReference type="GO" id="GO:0005615">
    <property type="term" value="C:extracellular space"/>
    <property type="evidence" value="ECO:0007669"/>
    <property type="project" value="TreeGrafter"/>
</dbReference>
<gene>
    <name evidence="5" type="ORF">FD755_025324</name>
</gene>
<dbReference type="CDD" id="cd22592">
    <property type="entry name" value="Kunitz_BPTI"/>
    <property type="match status" value="1"/>
</dbReference>
<dbReference type="PANTHER" id="PTHR10083:SF367">
    <property type="entry name" value="SPLEEN TRYPSIN INHIBITOR I"/>
    <property type="match status" value="1"/>
</dbReference>
<protein>
    <recommendedName>
        <fullName evidence="4">BPTI/Kunitz inhibitor domain-containing protein</fullName>
    </recommendedName>
</protein>
<dbReference type="PROSITE" id="PS50279">
    <property type="entry name" value="BPTI_KUNITZ_2"/>
    <property type="match status" value="1"/>
</dbReference>
<dbReference type="PANTHER" id="PTHR10083">
    <property type="entry name" value="KUNITZ-TYPE PROTEASE INHIBITOR-RELATED"/>
    <property type="match status" value="1"/>
</dbReference>
<accession>A0A5N3UNA8</accession>
<keyword evidence="6" id="KW-1185">Reference proteome</keyword>
<dbReference type="GO" id="GO:0004867">
    <property type="term" value="F:serine-type endopeptidase inhibitor activity"/>
    <property type="evidence" value="ECO:0007669"/>
    <property type="project" value="InterPro"/>
</dbReference>
<proteinExistence type="predicted"/>
<dbReference type="EMBL" id="VCEB01009462">
    <property type="protein sequence ID" value="KAB0338166.1"/>
    <property type="molecule type" value="Genomic_DNA"/>
</dbReference>
<comment type="subcellular location">
    <subcellularLocation>
        <location evidence="1">Secreted</location>
    </subcellularLocation>
</comment>